<gene>
    <name evidence="1" type="ORF">OPV22_029619</name>
</gene>
<protein>
    <submittedName>
        <fullName evidence="1">Uncharacterized protein</fullName>
    </submittedName>
</protein>
<comment type="caution">
    <text evidence="1">The sequence shown here is derived from an EMBL/GenBank/DDBJ whole genome shotgun (WGS) entry which is preliminary data.</text>
</comment>
<accession>A0AAV8P7J0</accession>
<name>A0AAV8P7J0_ENSVE</name>
<evidence type="ECO:0000313" key="2">
    <source>
        <dbReference type="Proteomes" id="UP001222027"/>
    </source>
</evidence>
<reference evidence="1 2" key="1">
    <citation type="submission" date="2022-12" db="EMBL/GenBank/DDBJ databases">
        <title>Chromosome-scale assembly of the Ensete ventricosum genome.</title>
        <authorList>
            <person name="Dussert Y."/>
            <person name="Stocks J."/>
            <person name="Wendawek A."/>
            <person name="Woldeyes F."/>
            <person name="Nichols R.A."/>
            <person name="Borrell J.S."/>
        </authorList>
    </citation>
    <scope>NUCLEOTIDE SEQUENCE [LARGE SCALE GENOMIC DNA]</scope>
    <source>
        <strain evidence="2">cv. Maze</strain>
        <tissue evidence="1">Seeds</tissue>
    </source>
</reference>
<dbReference type="AlphaFoldDB" id="A0AAV8P7J0"/>
<evidence type="ECO:0000313" key="1">
    <source>
        <dbReference type="EMBL" id="KAJ8467067.1"/>
    </source>
</evidence>
<sequence length="86" mass="9615">MNICTSGAESGEEKCLHFSPFKYLAILTTQDLHDTNFSISPEFLNCSFGIRVCSFLWPHKFPQDPVAGHHDKNDMSAGNILMPLQS</sequence>
<organism evidence="1 2">
    <name type="scientific">Ensete ventricosum</name>
    <name type="common">Abyssinian banana</name>
    <name type="synonym">Musa ensete</name>
    <dbReference type="NCBI Taxonomy" id="4639"/>
    <lineage>
        <taxon>Eukaryota</taxon>
        <taxon>Viridiplantae</taxon>
        <taxon>Streptophyta</taxon>
        <taxon>Embryophyta</taxon>
        <taxon>Tracheophyta</taxon>
        <taxon>Spermatophyta</taxon>
        <taxon>Magnoliopsida</taxon>
        <taxon>Liliopsida</taxon>
        <taxon>Zingiberales</taxon>
        <taxon>Musaceae</taxon>
        <taxon>Ensete</taxon>
    </lineage>
</organism>
<dbReference type="EMBL" id="JAQQAF010000008">
    <property type="protein sequence ID" value="KAJ8467067.1"/>
    <property type="molecule type" value="Genomic_DNA"/>
</dbReference>
<keyword evidence="2" id="KW-1185">Reference proteome</keyword>
<proteinExistence type="predicted"/>
<dbReference type="Proteomes" id="UP001222027">
    <property type="component" value="Unassembled WGS sequence"/>
</dbReference>